<comment type="function">
    <text evidence="12">Subunits I and II form the functional core of the enzyme complex. Electrons originating in cytochrome c are transferred via heme a and Cu(A) to the binuclear center formed by heme a3 and Cu(B).</text>
</comment>
<evidence type="ECO:0000256" key="10">
    <source>
        <dbReference type="ARBA" id="ARBA00023008"/>
    </source>
</evidence>
<dbReference type="Pfam" id="PF00116">
    <property type="entry name" value="COX2"/>
    <property type="match status" value="1"/>
</dbReference>
<dbReference type="AlphaFoldDB" id="A0A857KR58"/>
<keyword evidence="11 16" id="KW-0472">Membrane</keyword>
<dbReference type="PROSITE" id="PS50857">
    <property type="entry name" value="COX2_CUA"/>
    <property type="match status" value="1"/>
</dbReference>
<accession>A0A857KR58</accession>
<comment type="catalytic activity">
    <reaction evidence="14">
        <text>4 Fe(II)-[cytochrome c] + O2 + 8 H(+)(in) = 4 Fe(III)-[cytochrome c] + 2 H2O + 4 H(+)(out)</text>
        <dbReference type="Rhea" id="RHEA:11436"/>
        <dbReference type="Rhea" id="RHEA-COMP:10350"/>
        <dbReference type="Rhea" id="RHEA-COMP:14399"/>
        <dbReference type="ChEBI" id="CHEBI:15377"/>
        <dbReference type="ChEBI" id="CHEBI:15378"/>
        <dbReference type="ChEBI" id="CHEBI:15379"/>
        <dbReference type="ChEBI" id="CHEBI:29033"/>
        <dbReference type="ChEBI" id="CHEBI:29034"/>
        <dbReference type="EC" id="7.1.1.9"/>
    </reaction>
</comment>
<proteinExistence type="inferred from homology"/>
<dbReference type="EMBL" id="CP045810">
    <property type="protein sequence ID" value="QHN42054.1"/>
    <property type="molecule type" value="Genomic_DNA"/>
</dbReference>
<dbReference type="GO" id="GO:0005507">
    <property type="term" value="F:copper ion binding"/>
    <property type="evidence" value="ECO:0007669"/>
    <property type="project" value="InterPro"/>
</dbReference>
<feature type="compositionally biased region" description="Polar residues" evidence="15">
    <location>
        <begin position="407"/>
        <end position="420"/>
    </location>
</feature>
<protein>
    <recommendedName>
        <fullName evidence="3">cytochrome-c oxidase</fullName>
        <ecNumber evidence="3">7.1.1.9</ecNumber>
    </recommendedName>
    <alternativeName>
        <fullName evidence="13">Cytochrome aa3 subunit 2</fullName>
    </alternativeName>
</protein>
<organism evidence="17">
    <name type="scientific">Gordonia amarae</name>
    <dbReference type="NCBI Taxonomy" id="36821"/>
    <lineage>
        <taxon>Bacteria</taxon>
        <taxon>Bacillati</taxon>
        <taxon>Actinomycetota</taxon>
        <taxon>Actinomycetes</taxon>
        <taxon>Mycobacteriales</taxon>
        <taxon>Gordoniaceae</taxon>
        <taxon>Gordonia</taxon>
    </lineage>
</organism>
<evidence type="ECO:0000256" key="3">
    <source>
        <dbReference type="ARBA" id="ARBA00012949"/>
    </source>
</evidence>
<evidence type="ECO:0000256" key="6">
    <source>
        <dbReference type="ARBA" id="ARBA00022723"/>
    </source>
</evidence>
<dbReference type="Gene3D" id="2.60.40.420">
    <property type="entry name" value="Cupredoxins - blue copper proteins"/>
    <property type="match status" value="1"/>
</dbReference>
<evidence type="ECO:0000256" key="16">
    <source>
        <dbReference type="SAM" id="Phobius"/>
    </source>
</evidence>
<feature type="region of interest" description="Disordered" evidence="15">
    <location>
        <begin position="229"/>
        <end position="249"/>
    </location>
</feature>
<sequence length="420" mass="46588">MFFAPRSSCGTATRTAGKCWPSEQEGVKLAHGGRPRARHVSSAGRNVKRLGLAVALGLGALLMSGCDARDAMRFGWPEGVTPEAKDMEHLWTWSVIAALVVGLLVWIAIFWTITFHRHKDGEDEFPRQFGYNVPLELGLTATPFVLIAVLFYFTVVVQNDVEKKHDDPAVVVDVTAFQWNWKFGYNQVTLANGQKLDLLDRKGNPGEIEKGASGGVNKTPFDVQVPEKLEHGGHETDEDKPGPAGGRDDDIRDYLNFDKVETVGTSAEIPVLVLPVGARIEFDVKSADVVHSFWVPQFLFKRDVMPFPKQNHTDSRFQISKIDREGAFVGRCAEMCGTFHSMMNFEVRAVKRETFDRYIQARVNNPDWTNGQALESVCEQPTSVTTVPFETRRKTNGDTPKDLGDASKTQIANCTMGANG</sequence>
<dbReference type="PROSITE" id="PS00078">
    <property type="entry name" value="COX2"/>
    <property type="match status" value="1"/>
</dbReference>
<evidence type="ECO:0000256" key="11">
    <source>
        <dbReference type="ARBA" id="ARBA00023136"/>
    </source>
</evidence>
<feature type="transmembrane region" description="Helical" evidence="16">
    <location>
        <begin position="133"/>
        <end position="155"/>
    </location>
</feature>
<reference evidence="17" key="1">
    <citation type="journal article" date="2021" name="Nat. Microbiol.">
        <title>Cocultivation of an ultrasmall environmental parasitic bacterium with lytic ability against bacteria associated with wastewater foams.</title>
        <authorList>
            <person name="Batinovic S."/>
            <person name="Rose J.J.A."/>
            <person name="Ratcliffe J."/>
            <person name="Seviour R.J."/>
            <person name="Petrovski S."/>
        </authorList>
    </citation>
    <scope>NUCLEOTIDE SEQUENCE</scope>
    <source>
        <strain evidence="17">CON44</strain>
    </source>
</reference>
<evidence type="ECO:0000256" key="5">
    <source>
        <dbReference type="ARBA" id="ARBA00022692"/>
    </source>
</evidence>
<dbReference type="PANTHER" id="PTHR22888:SF9">
    <property type="entry name" value="CYTOCHROME C OXIDASE SUBUNIT 2"/>
    <property type="match status" value="1"/>
</dbReference>
<feature type="region of interest" description="Disordered" evidence="15">
    <location>
        <begin position="391"/>
        <end position="420"/>
    </location>
</feature>
<evidence type="ECO:0000256" key="13">
    <source>
        <dbReference type="ARBA" id="ARBA00031399"/>
    </source>
</evidence>
<dbReference type="InterPro" id="IPR045187">
    <property type="entry name" value="CcO_II"/>
</dbReference>
<evidence type="ECO:0000256" key="12">
    <source>
        <dbReference type="ARBA" id="ARBA00024688"/>
    </source>
</evidence>
<comment type="similarity">
    <text evidence="2">Belongs to the cytochrome c oxidase subunit 2 family.</text>
</comment>
<dbReference type="GO" id="GO:0016020">
    <property type="term" value="C:membrane"/>
    <property type="evidence" value="ECO:0007669"/>
    <property type="project" value="UniProtKB-SubCell"/>
</dbReference>
<dbReference type="Gene3D" id="1.10.287.90">
    <property type="match status" value="1"/>
</dbReference>
<dbReference type="InterPro" id="IPR008972">
    <property type="entry name" value="Cupredoxin"/>
</dbReference>
<evidence type="ECO:0000256" key="14">
    <source>
        <dbReference type="ARBA" id="ARBA00047816"/>
    </source>
</evidence>
<feature type="transmembrane region" description="Helical" evidence="16">
    <location>
        <begin position="90"/>
        <end position="113"/>
    </location>
</feature>
<dbReference type="GO" id="GO:0042773">
    <property type="term" value="P:ATP synthesis coupled electron transport"/>
    <property type="evidence" value="ECO:0007669"/>
    <property type="project" value="TreeGrafter"/>
</dbReference>
<evidence type="ECO:0000256" key="8">
    <source>
        <dbReference type="ARBA" id="ARBA00022982"/>
    </source>
</evidence>
<evidence type="ECO:0000256" key="7">
    <source>
        <dbReference type="ARBA" id="ARBA00022967"/>
    </source>
</evidence>
<keyword evidence="5 16" id="KW-0812">Transmembrane</keyword>
<feature type="region of interest" description="Disordered" evidence="15">
    <location>
        <begin position="202"/>
        <end position="221"/>
    </location>
</feature>
<dbReference type="InterPro" id="IPR036257">
    <property type="entry name" value="Cyt_c_oxidase_su2_TM_sf"/>
</dbReference>
<feature type="compositionally biased region" description="Basic and acidic residues" evidence="15">
    <location>
        <begin position="391"/>
        <end position="405"/>
    </location>
</feature>
<dbReference type="PANTHER" id="PTHR22888">
    <property type="entry name" value="CYTOCHROME C OXIDASE, SUBUNIT II"/>
    <property type="match status" value="1"/>
</dbReference>
<keyword evidence="8" id="KW-0249">Electron transport</keyword>
<evidence type="ECO:0000256" key="4">
    <source>
        <dbReference type="ARBA" id="ARBA00022448"/>
    </source>
</evidence>
<dbReference type="SUPFAM" id="SSF81464">
    <property type="entry name" value="Cytochrome c oxidase subunit II-like, transmembrane region"/>
    <property type="match status" value="1"/>
</dbReference>
<dbReference type="EC" id="7.1.1.9" evidence="3"/>
<keyword evidence="9 16" id="KW-1133">Transmembrane helix</keyword>
<dbReference type="InterPro" id="IPR001505">
    <property type="entry name" value="Copper_CuA"/>
</dbReference>
<comment type="subcellular location">
    <subcellularLocation>
        <location evidence="1">Membrane</location>
        <topology evidence="1">Multi-pass membrane protein</topology>
    </subcellularLocation>
</comment>
<evidence type="ECO:0000256" key="9">
    <source>
        <dbReference type="ARBA" id="ARBA00022989"/>
    </source>
</evidence>
<dbReference type="SUPFAM" id="SSF49503">
    <property type="entry name" value="Cupredoxins"/>
    <property type="match status" value="1"/>
</dbReference>
<dbReference type="GO" id="GO:0004129">
    <property type="term" value="F:cytochrome-c oxidase activity"/>
    <property type="evidence" value="ECO:0007669"/>
    <property type="project" value="UniProtKB-EC"/>
</dbReference>
<evidence type="ECO:0000313" key="17">
    <source>
        <dbReference type="EMBL" id="QHN42054.1"/>
    </source>
</evidence>
<keyword evidence="4" id="KW-0813">Transport</keyword>
<gene>
    <name evidence="17" type="ORF">GII30_14485</name>
</gene>
<evidence type="ECO:0000256" key="2">
    <source>
        <dbReference type="ARBA" id="ARBA00007866"/>
    </source>
</evidence>
<keyword evidence="7" id="KW-1278">Translocase</keyword>
<keyword evidence="10" id="KW-0186">Copper</keyword>
<dbReference type="InterPro" id="IPR002429">
    <property type="entry name" value="CcO_II-like_C"/>
</dbReference>
<evidence type="ECO:0000256" key="15">
    <source>
        <dbReference type="SAM" id="MobiDB-lite"/>
    </source>
</evidence>
<evidence type="ECO:0000256" key="1">
    <source>
        <dbReference type="ARBA" id="ARBA00004141"/>
    </source>
</evidence>
<name>A0A857KR58_9ACTN</name>
<keyword evidence="6" id="KW-0479">Metal-binding</keyword>